<comment type="caution">
    <text evidence="1">The sequence shown here is derived from an EMBL/GenBank/DDBJ whole genome shotgun (WGS) entry which is preliminary data.</text>
</comment>
<sequence>MPSLCVLAAGAALSLNLSTYIPPLIYVLIKYFQ</sequence>
<dbReference type="Proteomes" id="UP000257016">
    <property type="component" value="Unassembled WGS sequence"/>
</dbReference>
<dbReference type="EMBL" id="OFSN01000019">
    <property type="protein sequence ID" value="SOY71827.1"/>
    <property type="molecule type" value="Genomic_DNA"/>
</dbReference>
<evidence type="ECO:0000313" key="1">
    <source>
        <dbReference type="EMBL" id="SOY71827.1"/>
    </source>
</evidence>
<proteinExistence type="predicted"/>
<name>A0A375CJJ0_9BURK</name>
<dbReference type="AlphaFoldDB" id="A0A375CJJ0"/>
<gene>
    <name evidence="1" type="ORF">CBM2586_B130547</name>
</gene>
<reference evidence="1" key="1">
    <citation type="submission" date="2018-01" db="EMBL/GenBank/DDBJ databases">
        <authorList>
            <person name="Clerissi C."/>
        </authorList>
    </citation>
    <scope>NUCLEOTIDE SEQUENCE</scope>
    <source>
        <strain evidence="1">Cupriavidus taiwanensis LMG 19430</strain>
    </source>
</reference>
<organism evidence="1">
    <name type="scientific">Cupriavidus taiwanensis</name>
    <dbReference type="NCBI Taxonomy" id="164546"/>
    <lineage>
        <taxon>Bacteria</taxon>
        <taxon>Pseudomonadati</taxon>
        <taxon>Pseudomonadota</taxon>
        <taxon>Betaproteobacteria</taxon>
        <taxon>Burkholderiales</taxon>
        <taxon>Burkholderiaceae</taxon>
        <taxon>Cupriavidus</taxon>
    </lineage>
</organism>
<protein>
    <submittedName>
        <fullName evidence="1">Uncharacterized protein</fullName>
    </submittedName>
</protein>
<accession>A0A375CJJ0</accession>